<dbReference type="Proteomes" id="UP001162031">
    <property type="component" value="Unassembled WGS sequence"/>
</dbReference>
<dbReference type="Gene3D" id="1.10.510.10">
    <property type="entry name" value="Transferase(Phosphotransferase) domain 1"/>
    <property type="match status" value="1"/>
</dbReference>
<keyword evidence="2" id="KW-0677">Repeat</keyword>
<dbReference type="SUPFAM" id="SSF56112">
    <property type="entry name" value="Protein kinase-like (PK-like)"/>
    <property type="match status" value="1"/>
</dbReference>
<dbReference type="PROSITE" id="PS00108">
    <property type="entry name" value="PROTEIN_KINASE_ST"/>
    <property type="match status" value="1"/>
</dbReference>
<evidence type="ECO:0000256" key="4">
    <source>
        <dbReference type="SAM" id="SignalP"/>
    </source>
</evidence>
<feature type="transmembrane region" description="Helical" evidence="3">
    <location>
        <begin position="366"/>
        <end position="386"/>
    </location>
</feature>
<evidence type="ECO:0000313" key="7">
    <source>
        <dbReference type="Proteomes" id="UP001162031"/>
    </source>
</evidence>
<evidence type="ECO:0000256" key="3">
    <source>
        <dbReference type="SAM" id="Phobius"/>
    </source>
</evidence>
<name>A0AAV0UTJ2_HYABA</name>
<protein>
    <recommendedName>
        <fullName evidence="5">Protein kinase domain-containing protein</fullName>
    </recommendedName>
</protein>
<keyword evidence="4" id="KW-0732">Signal</keyword>
<evidence type="ECO:0000256" key="2">
    <source>
        <dbReference type="ARBA" id="ARBA00022737"/>
    </source>
</evidence>
<dbReference type="InterPro" id="IPR051681">
    <property type="entry name" value="Ser/Thr_Kinases-Pseudokinases"/>
</dbReference>
<feature type="domain" description="Protein kinase" evidence="5">
    <location>
        <begin position="464"/>
        <end position="740"/>
    </location>
</feature>
<accession>A0AAV0UTJ2</accession>
<dbReference type="AlphaFoldDB" id="A0AAV0UTJ2"/>
<proteinExistence type="predicted"/>
<dbReference type="PANTHER" id="PTHR44329:SF214">
    <property type="entry name" value="PROTEIN KINASE DOMAIN-CONTAINING PROTEIN"/>
    <property type="match status" value="1"/>
</dbReference>
<sequence>MALRATATPLLLLLLLLLAPTATRAATCDTRGNVVLVAGQNDSEAIVIDADCFETNVVASDDTLMASNLGIEKVLSAPDVKDIDLSLNKISSLSLKELQAVEKLTLTSNKFDAFRHLKVPASIQTLDLSWNNIASFDGMSLPSTMTQLFLGGNPIKSVAGVTFPSSLTLLYIHNLQLTDLKGATFPDSVQYLSLVQSGLSGLDGVTFPNELQYIDFSFNTIATLPTGLPSTVRQITATDNRITTLSLYSFPSSIASLNFSGNPIESIHGVSFPLALTKLDLGDHKITRFEISRSDYATFKDLDVFTAVVSQTSCATSGAELVAVSGYSICVISDELFAQTYGDASRNSESTATVPVAGSSSSNSTILIVVICLAVVLAVALAAFVFRTYKTRQPKDASYRGRDPNTFFVNGTDLDTGNDSNGNGHRRIDANGFNTIFTGGKVTMMGGTSIESALIKYRVPANEVQIERSIAKGGFGIVFLAHYQGRAVVVKKILPEKAADDRCLSAFIEEIKLLSSLSHSKIVRFIGVSWSMLSDMAILMDYMPNGDLDMLLKQQRARQELYPKEFDWYQNSPVLPAKAAVALDVLEAIVYLHSFPSPIIHRDLKAKNVLLSSSYEAKLSDFGVSREWQVDTTMTAGIGTMAYIAPEILRGERYTEMADMYSFGVLLSELATCAKPFEGVTNALIVLKVTSEEQPEMGSTCPEDIRELAKRCLSFHASDRPSASVAHYELRTLLKLHSAFEL</sequence>
<gene>
    <name evidence="6" type="ORF">HBR001_LOCUS7871</name>
</gene>
<dbReference type="PRINTS" id="PR00109">
    <property type="entry name" value="TYRKINASE"/>
</dbReference>
<dbReference type="PANTHER" id="PTHR44329">
    <property type="entry name" value="SERINE/THREONINE-PROTEIN KINASE TNNI3K-RELATED"/>
    <property type="match status" value="1"/>
</dbReference>
<dbReference type="InterPro" id="IPR001245">
    <property type="entry name" value="Ser-Thr/Tyr_kinase_cat_dom"/>
</dbReference>
<dbReference type="EMBL" id="CANTFL010001426">
    <property type="protein sequence ID" value="CAI5739588.1"/>
    <property type="molecule type" value="Genomic_DNA"/>
</dbReference>
<evidence type="ECO:0000313" key="6">
    <source>
        <dbReference type="EMBL" id="CAI5739588.1"/>
    </source>
</evidence>
<comment type="caution">
    <text evidence="6">The sequence shown here is derived from an EMBL/GenBank/DDBJ whole genome shotgun (WGS) entry which is preliminary data.</text>
</comment>
<dbReference type="InterPro" id="IPR000719">
    <property type="entry name" value="Prot_kinase_dom"/>
</dbReference>
<dbReference type="InterPro" id="IPR011009">
    <property type="entry name" value="Kinase-like_dom_sf"/>
</dbReference>
<dbReference type="InterPro" id="IPR001611">
    <property type="entry name" value="Leu-rich_rpt"/>
</dbReference>
<evidence type="ECO:0000256" key="1">
    <source>
        <dbReference type="ARBA" id="ARBA00022614"/>
    </source>
</evidence>
<keyword evidence="3" id="KW-0812">Transmembrane</keyword>
<dbReference type="SUPFAM" id="SSF52058">
    <property type="entry name" value="L domain-like"/>
    <property type="match status" value="1"/>
</dbReference>
<feature type="chain" id="PRO_5043796431" description="Protein kinase domain-containing protein" evidence="4">
    <location>
        <begin position="26"/>
        <end position="742"/>
    </location>
</feature>
<keyword evidence="3" id="KW-0472">Membrane</keyword>
<dbReference type="Pfam" id="PF13516">
    <property type="entry name" value="LRR_6"/>
    <property type="match status" value="1"/>
</dbReference>
<organism evidence="6 7">
    <name type="scientific">Hyaloperonospora brassicae</name>
    <name type="common">Brassica downy mildew</name>
    <name type="synonym">Peronospora brassicae</name>
    <dbReference type="NCBI Taxonomy" id="162125"/>
    <lineage>
        <taxon>Eukaryota</taxon>
        <taxon>Sar</taxon>
        <taxon>Stramenopiles</taxon>
        <taxon>Oomycota</taxon>
        <taxon>Peronosporomycetes</taxon>
        <taxon>Peronosporales</taxon>
        <taxon>Peronosporaceae</taxon>
        <taxon>Hyaloperonospora</taxon>
    </lineage>
</organism>
<keyword evidence="7" id="KW-1185">Reference proteome</keyword>
<keyword evidence="1" id="KW-0433">Leucine-rich repeat</keyword>
<dbReference type="GO" id="GO:0005524">
    <property type="term" value="F:ATP binding"/>
    <property type="evidence" value="ECO:0007669"/>
    <property type="project" value="InterPro"/>
</dbReference>
<dbReference type="PROSITE" id="PS50011">
    <property type="entry name" value="PROTEIN_KINASE_DOM"/>
    <property type="match status" value="1"/>
</dbReference>
<dbReference type="InterPro" id="IPR008271">
    <property type="entry name" value="Ser/Thr_kinase_AS"/>
</dbReference>
<keyword evidence="3" id="KW-1133">Transmembrane helix</keyword>
<dbReference type="Pfam" id="PF07714">
    <property type="entry name" value="PK_Tyr_Ser-Thr"/>
    <property type="match status" value="1"/>
</dbReference>
<dbReference type="GO" id="GO:0004674">
    <property type="term" value="F:protein serine/threonine kinase activity"/>
    <property type="evidence" value="ECO:0007669"/>
    <property type="project" value="TreeGrafter"/>
</dbReference>
<dbReference type="Gene3D" id="3.80.10.10">
    <property type="entry name" value="Ribonuclease Inhibitor"/>
    <property type="match status" value="1"/>
</dbReference>
<feature type="signal peptide" evidence="4">
    <location>
        <begin position="1"/>
        <end position="25"/>
    </location>
</feature>
<reference evidence="6" key="1">
    <citation type="submission" date="2022-12" db="EMBL/GenBank/DDBJ databases">
        <authorList>
            <person name="Webb A."/>
        </authorList>
    </citation>
    <scope>NUCLEOTIDE SEQUENCE</scope>
    <source>
        <strain evidence="6">Hp1</strain>
    </source>
</reference>
<dbReference type="SMART" id="SM00220">
    <property type="entry name" value="S_TKc"/>
    <property type="match status" value="1"/>
</dbReference>
<evidence type="ECO:0000259" key="5">
    <source>
        <dbReference type="PROSITE" id="PS50011"/>
    </source>
</evidence>
<dbReference type="InterPro" id="IPR032675">
    <property type="entry name" value="LRR_dom_sf"/>
</dbReference>